<keyword evidence="4" id="KW-0472">Membrane</keyword>
<dbReference type="Proteomes" id="UP000278332">
    <property type="component" value="Unassembled WGS sequence"/>
</dbReference>
<dbReference type="AlphaFoldDB" id="A0A3M4W8V4"/>
<evidence type="ECO:0000256" key="2">
    <source>
        <dbReference type="ARBA" id="ARBA00022856"/>
    </source>
</evidence>
<organism evidence="6 7">
    <name type="scientific">Pseudomonas cichorii</name>
    <dbReference type="NCBI Taxonomy" id="36746"/>
    <lineage>
        <taxon>Bacteria</taxon>
        <taxon>Pseudomonadati</taxon>
        <taxon>Pseudomonadota</taxon>
        <taxon>Gammaproteobacteria</taxon>
        <taxon>Pseudomonadales</taxon>
        <taxon>Pseudomonadaceae</taxon>
        <taxon>Pseudomonas</taxon>
    </lineage>
</organism>
<keyword evidence="2" id="KW-0571">Peptide transport</keyword>
<evidence type="ECO:0000259" key="5">
    <source>
        <dbReference type="Pfam" id="PF00496"/>
    </source>
</evidence>
<evidence type="ECO:0000256" key="1">
    <source>
        <dbReference type="ARBA" id="ARBA00022729"/>
    </source>
</evidence>
<comment type="caution">
    <text evidence="6">The sequence shown here is derived from an EMBL/GenBank/DDBJ whole genome shotgun (WGS) entry which is preliminary data.</text>
</comment>
<dbReference type="GO" id="GO:0015833">
    <property type="term" value="P:peptide transport"/>
    <property type="evidence" value="ECO:0007669"/>
    <property type="project" value="UniProtKB-KW"/>
</dbReference>
<sequence length="655" mass="74375">MTPATCPGATSGQVVVQTIPPALPAVFFQPGQAVTVSDPKAQAVWIVIRPFLLFICLVLSFCASAAISESNGYAQFGVLKYPASFTHFDWVNPEAPKGGTLRMMAFGTFDTLNPYTFKGTSPVSTGNFLQYGVNELNEPLMVGTGQYDPSGDEPTSSYGLIAQSVEFSEDRSWVVFNLRPQARFHDGKPITAYDVAFSYRTLLKDGHPQYRTALQEVQRVDILNRHRIRFVFKRSGNPLLILRLGELAVLPQHYWKDRDFKATTFEPPLGSGPYRITRVQPGRQLVFERVKDYWGKDLPVNRGKYNFDRVEVEFYRDSDVAFEAFKAGEFDIYIEHQAKNWANGYNFPAVANGQVIKAQIPHRIPTQTQGLFMNTRRSTFADIRVREALGLMFNFEWTNRALFSDAYSRSTSYYPNSEFSATGQPTGRELELLEPYRDQLPASLFTGPFSPSKTDARGIPRETLRQALGLLTQAGWKLSEQGLLNADKQPLRFEILLVNPNLERILQPYIEDLRRIGIEASLRTVDRAQYKQRLDHFDFDMILMTLQQTLSPGLEQWQYFHSSQASVNGSKNYAGVANPVVDGLLNKLLAAQTHDEQVATARALDRVLLSQHYSIPNWYLNNHRLAYRNRFAMVTTPPYTLGLRAWWLKTPEKTR</sequence>
<gene>
    <name evidence="6" type="ORF">ALP84_01414</name>
</gene>
<dbReference type="SUPFAM" id="SSF53850">
    <property type="entry name" value="Periplasmic binding protein-like II"/>
    <property type="match status" value="1"/>
</dbReference>
<dbReference type="Pfam" id="PF00496">
    <property type="entry name" value="SBP_bac_5"/>
    <property type="match status" value="1"/>
</dbReference>
<proteinExistence type="predicted"/>
<dbReference type="GO" id="GO:1904680">
    <property type="term" value="F:peptide transmembrane transporter activity"/>
    <property type="evidence" value="ECO:0007669"/>
    <property type="project" value="TreeGrafter"/>
</dbReference>
<accession>A0A3M4W8V4</accession>
<keyword evidence="4" id="KW-0812">Transmembrane</keyword>
<dbReference type="Gene3D" id="3.40.190.10">
    <property type="entry name" value="Periplasmic binding protein-like II"/>
    <property type="match status" value="1"/>
</dbReference>
<evidence type="ECO:0000256" key="3">
    <source>
        <dbReference type="ARBA" id="ARBA00022927"/>
    </source>
</evidence>
<evidence type="ECO:0000313" key="6">
    <source>
        <dbReference type="EMBL" id="RMR60039.1"/>
    </source>
</evidence>
<dbReference type="EMBL" id="RBRY01000052">
    <property type="protein sequence ID" value="RMR60039.1"/>
    <property type="molecule type" value="Genomic_DNA"/>
</dbReference>
<keyword evidence="3" id="KW-0653">Protein transport</keyword>
<dbReference type="Gene3D" id="3.10.105.10">
    <property type="entry name" value="Dipeptide-binding Protein, Domain 3"/>
    <property type="match status" value="1"/>
</dbReference>
<dbReference type="CDD" id="cd08497">
    <property type="entry name" value="MbnE-like"/>
    <property type="match status" value="1"/>
</dbReference>
<dbReference type="InterPro" id="IPR039424">
    <property type="entry name" value="SBP_5"/>
</dbReference>
<dbReference type="PANTHER" id="PTHR30290:SF64">
    <property type="entry name" value="ABC TRANSPORTER PERIPLASMIC BINDING PROTEIN"/>
    <property type="match status" value="1"/>
</dbReference>
<dbReference type="InterPro" id="IPR000914">
    <property type="entry name" value="SBP_5_dom"/>
</dbReference>
<protein>
    <submittedName>
        <fullName evidence="6">ABC transporter, periplasmic substrate-binding protein</fullName>
    </submittedName>
</protein>
<keyword evidence="3" id="KW-0813">Transport</keyword>
<keyword evidence="4" id="KW-1133">Transmembrane helix</keyword>
<dbReference type="GO" id="GO:0030288">
    <property type="term" value="C:outer membrane-bounded periplasmic space"/>
    <property type="evidence" value="ECO:0007669"/>
    <property type="project" value="TreeGrafter"/>
</dbReference>
<reference evidence="6 7" key="1">
    <citation type="submission" date="2018-08" db="EMBL/GenBank/DDBJ databases">
        <title>Recombination of ecologically and evolutionarily significant loci maintains genetic cohesion in the Pseudomonas syringae species complex.</title>
        <authorList>
            <person name="Dillon M."/>
            <person name="Thakur S."/>
            <person name="Almeida R.N.D."/>
            <person name="Weir B.S."/>
            <person name="Guttman D.S."/>
        </authorList>
    </citation>
    <scope>NUCLEOTIDE SEQUENCE [LARGE SCALE GENOMIC DNA]</scope>
    <source>
        <strain evidence="6 7">ICMP 6917</strain>
    </source>
</reference>
<dbReference type="GO" id="GO:0015031">
    <property type="term" value="P:protein transport"/>
    <property type="evidence" value="ECO:0007669"/>
    <property type="project" value="UniProtKB-KW"/>
</dbReference>
<keyword evidence="1" id="KW-0732">Signal</keyword>
<feature type="domain" description="Solute-binding protein family 5" evidence="5">
    <location>
        <begin position="160"/>
        <end position="564"/>
    </location>
</feature>
<name>A0A3M4W8V4_PSECI</name>
<dbReference type="InterPro" id="IPR030678">
    <property type="entry name" value="Peptide/Ni-bd"/>
</dbReference>
<evidence type="ECO:0000256" key="4">
    <source>
        <dbReference type="SAM" id="Phobius"/>
    </source>
</evidence>
<dbReference type="PIRSF" id="PIRSF002741">
    <property type="entry name" value="MppA"/>
    <property type="match status" value="1"/>
</dbReference>
<dbReference type="PANTHER" id="PTHR30290">
    <property type="entry name" value="PERIPLASMIC BINDING COMPONENT OF ABC TRANSPORTER"/>
    <property type="match status" value="1"/>
</dbReference>
<dbReference type="GO" id="GO:0043190">
    <property type="term" value="C:ATP-binding cassette (ABC) transporter complex"/>
    <property type="evidence" value="ECO:0007669"/>
    <property type="project" value="InterPro"/>
</dbReference>
<feature type="transmembrane region" description="Helical" evidence="4">
    <location>
        <begin position="46"/>
        <end position="67"/>
    </location>
</feature>
<dbReference type="GO" id="GO:0042884">
    <property type="term" value="P:microcin transport"/>
    <property type="evidence" value="ECO:0007669"/>
    <property type="project" value="TreeGrafter"/>
</dbReference>
<evidence type="ECO:0000313" key="7">
    <source>
        <dbReference type="Proteomes" id="UP000278332"/>
    </source>
</evidence>